<dbReference type="AlphaFoldDB" id="W7CYB4"/>
<dbReference type="EMBL" id="AODH01000004">
    <property type="protein sequence ID" value="EUJ41932.1"/>
    <property type="molecule type" value="Genomic_DNA"/>
</dbReference>
<proteinExistence type="predicted"/>
<comment type="caution">
    <text evidence="1">The sequence shown here is derived from an EMBL/GenBank/DDBJ whole genome shotgun (WGS) entry which is preliminary data.</text>
</comment>
<organism evidence="1 2">
    <name type="scientific">Brochothrix campestris FSL F6-1037</name>
    <dbReference type="NCBI Taxonomy" id="1265861"/>
    <lineage>
        <taxon>Bacteria</taxon>
        <taxon>Bacillati</taxon>
        <taxon>Bacillota</taxon>
        <taxon>Bacilli</taxon>
        <taxon>Bacillales</taxon>
        <taxon>Listeriaceae</taxon>
        <taxon>Brochothrix</taxon>
    </lineage>
</organism>
<feature type="non-terminal residue" evidence="1">
    <location>
        <position position="1"/>
    </location>
</feature>
<dbReference type="Proteomes" id="UP000019243">
    <property type="component" value="Unassembled WGS sequence"/>
</dbReference>
<reference evidence="1 2" key="1">
    <citation type="submission" date="2012-12" db="EMBL/GenBank/DDBJ databases">
        <title>Novel taxa of Listeriaceae from agricultural environments in the United States.</title>
        <authorList>
            <person name="den Bakker H.C."/>
            <person name="Allred A."/>
            <person name="Warchocki S."/>
            <person name="Wright E.M."/>
            <person name="Burrell A."/>
            <person name="Nightingale K.K."/>
            <person name="Kephart D."/>
            <person name="Wiedmann M."/>
        </authorList>
    </citation>
    <scope>NUCLEOTIDE SEQUENCE [LARGE SCALE GENOMIC DNA]</scope>
    <source>
        <strain evidence="1 2">FSL F6-1037</strain>
    </source>
</reference>
<accession>W7CYB4</accession>
<name>W7CYB4_9LIST</name>
<keyword evidence="2" id="KW-1185">Reference proteome</keyword>
<protein>
    <submittedName>
        <fullName evidence="1">Uncharacterized protein</fullName>
    </submittedName>
</protein>
<evidence type="ECO:0000313" key="2">
    <source>
        <dbReference type="Proteomes" id="UP000019243"/>
    </source>
</evidence>
<gene>
    <name evidence="1" type="ORF">BCAMP_00915</name>
</gene>
<evidence type="ECO:0000313" key="1">
    <source>
        <dbReference type="EMBL" id="EUJ41932.1"/>
    </source>
</evidence>
<sequence length="74" mass="8256">SKRQRREIVADLLSSNIFEVERAAVTFVLPVPSANFWDISAKTQRREIVADLLSSNIFEVERAAVTFVSSSSIS</sequence>